<gene>
    <name evidence="3" type="ORF">TWF481_006215</name>
</gene>
<keyword evidence="2" id="KW-0472">Membrane</keyword>
<evidence type="ECO:0000313" key="4">
    <source>
        <dbReference type="Proteomes" id="UP001370758"/>
    </source>
</evidence>
<comment type="caution">
    <text evidence="3">The sequence shown here is derived from an EMBL/GenBank/DDBJ whole genome shotgun (WGS) entry which is preliminary data.</text>
</comment>
<keyword evidence="4" id="KW-1185">Reference proteome</keyword>
<protein>
    <submittedName>
        <fullName evidence="3">Uncharacterized protein</fullName>
    </submittedName>
</protein>
<sequence length="121" mass="13340">MGTPMITPAQLATPAVVPGDDSFTHAAQLPQTPVESAAQQPRLGDPISFPGANPPKNEQPQSMEIVNVITNLYRQHHDWLTLLMMVILCILLKELVLAAGGSIPLIDMPQRLQKLMHWLWS</sequence>
<dbReference type="EMBL" id="JAVHJL010000003">
    <property type="protein sequence ID" value="KAK6507793.1"/>
    <property type="molecule type" value="Genomic_DNA"/>
</dbReference>
<evidence type="ECO:0000256" key="2">
    <source>
        <dbReference type="SAM" id="Phobius"/>
    </source>
</evidence>
<dbReference type="AlphaFoldDB" id="A0AAV9WLR9"/>
<feature type="region of interest" description="Disordered" evidence="1">
    <location>
        <begin position="31"/>
        <end position="59"/>
    </location>
</feature>
<keyword evidence="2" id="KW-1133">Transmembrane helix</keyword>
<accession>A0AAV9WLR9</accession>
<keyword evidence="2" id="KW-0812">Transmembrane</keyword>
<reference evidence="3 4" key="1">
    <citation type="submission" date="2023-08" db="EMBL/GenBank/DDBJ databases">
        <authorList>
            <person name="Palmer J.M."/>
        </authorList>
    </citation>
    <scope>NUCLEOTIDE SEQUENCE [LARGE SCALE GENOMIC DNA]</scope>
    <source>
        <strain evidence="3 4">TWF481</strain>
    </source>
</reference>
<organism evidence="3 4">
    <name type="scientific">Arthrobotrys musiformis</name>
    <dbReference type="NCBI Taxonomy" id="47236"/>
    <lineage>
        <taxon>Eukaryota</taxon>
        <taxon>Fungi</taxon>
        <taxon>Dikarya</taxon>
        <taxon>Ascomycota</taxon>
        <taxon>Pezizomycotina</taxon>
        <taxon>Orbiliomycetes</taxon>
        <taxon>Orbiliales</taxon>
        <taxon>Orbiliaceae</taxon>
        <taxon>Arthrobotrys</taxon>
    </lineage>
</organism>
<name>A0AAV9WLR9_9PEZI</name>
<proteinExistence type="predicted"/>
<evidence type="ECO:0000256" key="1">
    <source>
        <dbReference type="SAM" id="MobiDB-lite"/>
    </source>
</evidence>
<dbReference type="Proteomes" id="UP001370758">
    <property type="component" value="Unassembled WGS sequence"/>
</dbReference>
<evidence type="ECO:0000313" key="3">
    <source>
        <dbReference type="EMBL" id="KAK6507793.1"/>
    </source>
</evidence>
<feature type="transmembrane region" description="Helical" evidence="2">
    <location>
        <begin position="79"/>
        <end position="106"/>
    </location>
</feature>